<evidence type="ECO:0000313" key="3">
    <source>
        <dbReference type="EMBL" id="ARP94959.1"/>
    </source>
</evidence>
<dbReference type="InterPro" id="IPR009739">
    <property type="entry name" value="LprI-like_N"/>
</dbReference>
<evidence type="ECO:0000259" key="2">
    <source>
        <dbReference type="Pfam" id="PF07007"/>
    </source>
</evidence>
<dbReference type="PROSITE" id="PS51257">
    <property type="entry name" value="PROKAR_LIPOPROTEIN"/>
    <property type="match status" value="1"/>
</dbReference>
<gene>
    <name evidence="3" type="ORF">CAL15_11555</name>
</gene>
<dbReference type="OrthoDB" id="7340239at2"/>
<dbReference type="STRING" id="463040.CAL15_11555"/>
<accession>A0A1W6ZCB4</accession>
<dbReference type="PANTHER" id="PTHR39176">
    <property type="entry name" value="PERIPLASMIC PROTEIN-RELATED"/>
    <property type="match status" value="1"/>
</dbReference>
<dbReference type="KEGG" id="bgm:CAL15_11555"/>
<dbReference type="Pfam" id="PF07007">
    <property type="entry name" value="LprI"/>
    <property type="match status" value="1"/>
</dbReference>
<dbReference type="Proteomes" id="UP000194161">
    <property type="component" value="Chromosome"/>
</dbReference>
<sequence>MRKRSWSMALLLSFAACGAQAAASCDDAATQSEINQCAQQAYQAADAELNVAYGKLMARLKDDPQRAEKLRAAQRAWLGFRDAECGFVSAGTAGGTAQPLVTGQCLEQQTRRRVDTLQSYMQCEEGDLSCAVPAQ</sequence>
<proteinExistence type="predicted"/>
<feature type="domain" description="Lysozyme inhibitor LprI-like N-terminal" evidence="2">
    <location>
        <begin position="25"/>
        <end position="117"/>
    </location>
</feature>
<name>A0A1W6ZCB4_9BORD</name>
<keyword evidence="1" id="KW-0732">Signal</keyword>
<keyword evidence="4" id="KW-1185">Reference proteome</keyword>
<dbReference type="PANTHER" id="PTHR39176:SF1">
    <property type="entry name" value="PERIPLASMIC PROTEIN"/>
    <property type="match status" value="1"/>
</dbReference>
<dbReference type="AlphaFoldDB" id="A0A1W6ZCB4"/>
<feature type="signal peptide" evidence="1">
    <location>
        <begin position="1"/>
        <end position="21"/>
    </location>
</feature>
<dbReference type="EMBL" id="CP021111">
    <property type="protein sequence ID" value="ARP94959.1"/>
    <property type="molecule type" value="Genomic_DNA"/>
</dbReference>
<evidence type="ECO:0000313" key="4">
    <source>
        <dbReference type="Proteomes" id="UP000194161"/>
    </source>
</evidence>
<protein>
    <submittedName>
        <fullName evidence="3">Urease-associated protein</fullName>
    </submittedName>
</protein>
<evidence type="ECO:0000256" key="1">
    <source>
        <dbReference type="SAM" id="SignalP"/>
    </source>
</evidence>
<feature type="chain" id="PRO_5010869685" evidence="1">
    <location>
        <begin position="22"/>
        <end position="135"/>
    </location>
</feature>
<dbReference type="Gene3D" id="1.20.1270.180">
    <property type="match status" value="1"/>
</dbReference>
<organism evidence="3 4">
    <name type="scientific">Bordetella genomosp. 13</name>
    <dbReference type="NCBI Taxonomy" id="463040"/>
    <lineage>
        <taxon>Bacteria</taxon>
        <taxon>Pseudomonadati</taxon>
        <taxon>Pseudomonadota</taxon>
        <taxon>Betaproteobacteria</taxon>
        <taxon>Burkholderiales</taxon>
        <taxon>Alcaligenaceae</taxon>
        <taxon>Bordetella</taxon>
    </lineage>
</organism>
<reference evidence="3 4" key="1">
    <citation type="submission" date="2017-05" db="EMBL/GenBank/DDBJ databases">
        <title>Complete and WGS of Bordetella genogroups.</title>
        <authorList>
            <person name="Spilker T."/>
            <person name="LiPuma J."/>
        </authorList>
    </citation>
    <scope>NUCLEOTIDE SEQUENCE [LARGE SCALE GENOMIC DNA]</scope>
    <source>
        <strain evidence="3 4">AU7206</strain>
    </source>
</reference>